<evidence type="ECO:0000259" key="1">
    <source>
        <dbReference type="Pfam" id="PF13470"/>
    </source>
</evidence>
<dbReference type="NCBIfam" id="TIGR00305">
    <property type="entry name" value="putative toxin-antitoxin system toxin component, PIN family"/>
    <property type="match status" value="1"/>
</dbReference>
<protein>
    <recommendedName>
        <fullName evidence="1">PIN domain-containing protein</fullName>
    </recommendedName>
</protein>
<dbReference type="PANTHER" id="PTHR34610">
    <property type="entry name" value="SSL7007 PROTEIN"/>
    <property type="match status" value="1"/>
</dbReference>
<dbReference type="InterPro" id="IPR029060">
    <property type="entry name" value="PIN-like_dom_sf"/>
</dbReference>
<dbReference type="InterPro" id="IPR002716">
    <property type="entry name" value="PIN_dom"/>
</dbReference>
<dbReference type="Pfam" id="PF13470">
    <property type="entry name" value="PIN_3"/>
    <property type="match status" value="1"/>
</dbReference>
<name>A0A1A8XKE2_9PROT</name>
<keyword evidence="3" id="KW-1185">Reference proteome</keyword>
<proteinExistence type="predicted"/>
<dbReference type="AlphaFoldDB" id="A0A1A8XKE2"/>
<dbReference type="STRING" id="1860102.ACCAA_20194"/>
<dbReference type="InterPro" id="IPR002850">
    <property type="entry name" value="PIN_toxin-like"/>
</dbReference>
<organism evidence="2 3">
    <name type="scientific">Candidatus Accumulibacter aalborgensis</name>
    <dbReference type="NCBI Taxonomy" id="1860102"/>
    <lineage>
        <taxon>Bacteria</taxon>
        <taxon>Pseudomonadati</taxon>
        <taxon>Pseudomonadota</taxon>
        <taxon>Betaproteobacteria</taxon>
        <taxon>Candidatus Accumulibacter</taxon>
    </lineage>
</organism>
<gene>
    <name evidence="2" type="ORF">ACCAA_20194</name>
</gene>
<dbReference type="RefSeq" id="WP_186406387.1">
    <property type="nucleotide sequence ID" value="NZ_FLQX01000094.1"/>
</dbReference>
<dbReference type="Proteomes" id="UP000199169">
    <property type="component" value="Unassembled WGS sequence"/>
</dbReference>
<dbReference type="EMBL" id="FLQX01000094">
    <property type="protein sequence ID" value="SBT05156.1"/>
    <property type="molecule type" value="Genomic_DNA"/>
</dbReference>
<dbReference type="SUPFAM" id="SSF88723">
    <property type="entry name" value="PIN domain-like"/>
    <property type="match status" value="1"/>
</dbReference>
<sequence>MATLRVVLDTNVLLSGIAYPASVPGKIIGAWRHGALEVVLSTFILEELRRVLPRLAHRHGLSEGEIGDLVDILSIQAEVIDPVTAQDPALTDVNDQPVLGTLIAALNQSHADALITGDKALLALGDRYPIRSPAEFWAAHGGL</sequence>
<reference evidence="2 3" key="1">
    <citation type="submission" date="2016-06" db="EMBL/GenBank/DDBJ databases">
        <authorList>
            <person name="Kjaerup R.B."/>
            <person name="Dalgaard T.S."/>
            <person name="Juul-Madsen H.R."/>
        </authorList>
    </citation>
    <scope>NUCLEOTIDE SEQUENCE [LARGE SCALE GENOMIC DNA]</scope>
    <source>
        <strain evidence="2">3</strain>
    </source>
</reference>
<feature type="domain" description="PIN" evidence="1">
    <location>
        <begin position="5"/>
        <end position="120"/>
    </location>
</feature>
<evidence type="ECO:0000313" key="3">
    <source>
        <dbReference type="Proteomes" id="UP000199169"/>
    </source>
</evidence>
<accession>A0A1A8XKE2</accession>
<dbReference type="PANTHER" id="PTHR34610:SF4">
    <property type="entry name" value="SLL8027 PROTEIN"/>
    <property type="match status" value="1"/>
</dbReference>
<evidence type="ECO:0000313" key="2">
    <source>
        <dbReference type="EMBL" id="SBT05156.1"/>
    </source>
</evidence>